<dbReference type="NCBIfam" id="TIGR00275">
    <property type="entry name" value="aminoacetone oxidase family FAD-binding enzyme"/>
    <property type="match status" value="1"/>
</dbReference>
<keyword evidence="3" id="KW-0274">FAD</keyword>
<dbReference type="Gene3D" id="2.40.30.10">
    <property type="entry name" value="Translation factors"/>
    <property type="match status" value="1"/>
</dbReference>
<keyword evidence="6" id="KW-0560">Oxidoreductase</keyword>
<dbReference type="InterPro" id="IPR004792">
    <property type="entry name" value="BaiN-like"/>
</dbReference>
<feature type="domain" description="RsdA/BaiN/AoA(So)-like Rossmann fold-like" evidence="4">
    <location>
        <begin position="19"/>
        <end position="428"/>
    </location>
</feature>
<evidence type="ECO:0000313" key="7">
    <source>
        <dbReference type="Proteomes" id="UP000789326"/>
    </source>
</evidence>
<gene>
    <name evidence="6" type="primary">ifcA_1</name>
    <name evidence="6" type="ORF">SRABI133_00701</name>
</gene>
<comment type="cofactor">
    <cofactor evidence="1">
        <name>FAD</name>
        <dbReference type="ChEBI" id="CHEBI:57692"/>
    </cofactor>
</comment>
<organism evidence="6 7">
    <name type="scientific">Peribacillus simplex</name>
    <dbReference type="NCBI Taxonomy" id="1478"/>
    <lineage>
        <taxon>Bacteria</taxon>
        <taxon>Bacillati</taxon>
        <taxon>Bacillota</taxon>
        <taxon>Bacilli</taxon>
        <taxon>Bacillales</taxon>
        <taxon>Bacillaceae</taxon>
        <taxon>Peribacillus</taxon>
    </lineage>
</organism>
<evidence type="ECO:0000256" key="3">
    <source>
        <dbReference type="ARBA" id="ARBA00022827"/>
    </source>
</evidence>
<dbReference type="InterPro" id="IPR036188">
    <property type="entry name" value="FAD/NAD-bd_sf"/>
</dbReference>
<dbReference type="AlphaFoldDB" id="A0A9W4KV86"/>
<dbReference type="PANTHER" id="PTHR42887:SF2">
    <property type="entry name" value="OS12G0638800 PROTEIN"/>
    <property type="match status" value="1"/>
</dbReference>
<dbReference type="InterPro" id="IPR023166">
    <property type="entry name" value="BaiN-like_dom_sf"/>
</dbReference>
<dbReference type="EC" id="1.3.5.4" evidence="6"/>
<protein>
    <submittedName>
        <fullName evidence="6">Fumarate reductase flavoprotein subunit</fullName>
        <ecNumber evidence="6">1.3.5.4</ecNumber>
    </submittedName>
</protein>
<proteinExistence type="predicted"/>
<evidence type="ECO:0000313" key="6">
    <source>
        <dbReference type="EMBL" id="CAH0150702.1"/>
    </source>
</evidence>
<evidence type="ECO:0000259" key="5">
    <source>
        <dbReference type="Pfam" id="PF22780"/>
    </source>
</evidence>
<evidence type="ECO:0000256" key="2">
    <source>
        <dbReference type="ARBA" id="ARBA00022630"/>
    </source>
</evidence>
<reference evidence="6" key="1">
    <citation type="submission" date="2021-11" db="EMBL/GenBank/DDBJ databases">
        <authorList>
            <person name="Bulgarelli D."/>
        </authorList>
    </citation>
    <scope>NUCLEOTIDE SEQUENCE</scope>
    <source>
        <strain evidence="6">Bi133</strain>
    </source>
</reference>
<evidence type="ECO:0000259" key="4">
    <source>
        <dbReference type="Pfam" id="PF03486"/>
    </source>
</evidence>
<dbReference type="PRINTS" id="PR00368">
    <property type="entry name" value="FADPNR"/>
</dbReference>
<dbReference type="Gene3D" id="3.50.50.60">
    <property type="entry name" value="FAD/NAD(P)-binding domain"/>
    <property type="match status" value="1"/>
</dbReference>
<dbReference type="Proteomes" id="UP000789326">
    <property type="component" value="Unassembled WGS sequence"/>
</dbReference>
<keyword evidence="2" id="KW-0285">Flavoprotein</keyword>
<evidence type="ECO:0000256" key="1">
    <source>
        <dbReference type="ARBA" id="ARBA00001974"/>
    </source>
</evidence>
<dbReference type="SUPFAM" id="SSF51905">
    <property type="entry name" value="FAD/NAD(P)-binding domain"/>
    <property type="match status" value="1"/>
</dbReference>
<dbReference type="Gene3D" id="1.10.8.260">
    <property type="entry name" value="HI0933 insert domain-like"/>
    <property type="match status" value="1"/>
</dbReference>
<dbReference type="EMBL" id="CAKKMG010000005">
    <property type="protein sequence ID" value="CAH0150702.1"/>
    <property type="molecule type" value="Genomic_DNA"/>
</dbReference>
<dbReference type="SUPFAM" id="SSF160996">
    <property type="entry name" value="HI0933 insert domain-like"/>
    <property type="match status" value="1"/>
</dbReference>
<dbReference type="PRINTS" id="PR00411">
    <property type="entry name" value="PNDRDTASEI"/>
</dbReference>
<dbReference type="InterPro" id="IPR055178">
    <property type="entry name" value="RsdA/BaiN/AoA(So)-like_dom"/>
</dbReference>
<dbReference type="Pfam" id="PF22780">
    <property type="entry name" value="HI0933_like_1st"/>
    <property type="match status" value="1"/>
</dbReference>
<dbReference type="InterPro" id="IPR057661">
    <property type="entry name" value="RsdA/BaiN/AoA(So)_Rossmann"/>
</dbReference>
<feature type="domain" description="RsdA/BaiN/AoA(So)-like insert" evidence="5">
    <location>
        <begin position="208"/>
        <end position="375"/>
    </location>
</feature>
<name>A0A9W4KV86_9BACI</name>
<dbReference type="PANTHER" id="PTHR42887">
    <property type="entry name" value="OS12G0638800 PROTEIN"/>
    <property type="match status" value="1"/>
</dbReference>
<dbReference type="Pfam" id="PF03486">
    <property type="entry name" value="HI0933_like"/>
    <property type="match status" value="1"/>
</dbReference>
<comment type="caution">
    <text evidence="6">The sequence shown here is derived from an EMBL/GenBank/DDBJ whole genome shotgun (WGS) entry which is preliminary data.</text>
</comment>
<sequence length="436" mass="47710">MLYNEGTENDKVVINLKYDVVVIGGGPSGLMAAIAAGEKGANVLLVDKGEKLGRKLAISGGGRCNVTNRLSIDEIIQHIPGNGRFLYSAFSEFNNEDIIQFFEKLGVALKEEDHGRMFPVNDKAQSVVDALLTRLSNLNVTIYKNSPVAEVLYEHGITSGVRLKDGQTIDTDAVVIAVGGKSVPHTGSTGDGYAWAKKAGHTITELFPTEVPVLSHETFIKDRTLQGLALRDVSLSVLNPKGKALITHRMDMLFTHFGVSGPAVLRCSQFVVKAMKKWNLAEVTMKLDALPDRNKEEVFQDIMKEIKEEPKKAIKNTLKGLVPERYLHFLLERSGIDLQEQGATISNEKIRRFAELCKDFQFGVHGTQPLEKAFVTGGGVSVKEIHPKEMASKLMDGLYFCGEILDIHGYTGGYNITSALVTGRLAGMNAAMYARS</sequence>
<dbReference type="GO" id="GO:0016491">
    <property type="term" value="F:oxidoreductase activity"/>
    <property type="evidence" value="ECO:0007669"/>
    <property type="project" value="UniProtKB-KW"/>
</dbReference>
<accession>A0A9W4KV86</accession>